<dbReference type="Gene3D" id="1.10.260.40">
    <property type="entry name" value="lambda repressor-like DNA-binding domains"/>
    <property type="match status" value="1"/>
</dbReference>
<dbReference type="EMBL" id="FNAN01000022">
    <property type="protein sequence ID" value="SDG72862.1"/>
    <property type="molecule type" value="Genomic_DNA"/>
</dbReference>
<accession>A0A1G7WLR9</accession>
<dbReference type="OrthoDB" id="839492at2"/>
<dbReference type="InterPro" id="IPR001387">
    <property type="entry name" value="Cro/C1-type_HTH"/>
</dbReference>
<evidence type="ECO:0000256" key="1">
    <source>
        <dbReference type="SAM" id="Coils"/>
    </source>
</evidence>
<dbReference type="InterPro" id="IPR010982">
    <property type="entry name" value="Lambda_DNA-bd_dom_sf"/>
</dbReference>
<dbReference type="GO" id="GO:0003677">
    <property type="term" value="F:DNA binding"/>
    <property type="evidence" value="ECO:0007669"/>
    <property type="project" value="InterPro"/>
</dbReference>
<dbReference type="RefSeq" id="WP_090156727.1">
    <property type="nucleotide sequence ID" value="NZ_FNAN01000022.1"/>
</dbReference>
<name>A0A1G7WLR9_9BACT</name>
<sequence>METPIGVIIKEIANEKNIKMGQLAELSGRTRQGMYVVFGRSDMKNEEIEEWAGILGVSKDYIFNKWKNNGKSDTSVDSEYLLKHLAALEHQFKAQTEQSKALADQLQSQLAVKDKQIERLMDLLGKLSPASDESKVLSHPALMALVA</sequence>
<keyword evidence="3" id="KW-1185">Reference proteome</keyword>
<dbReference type="Proteomes" id="UP000198748">
    <property type="component" value="Unassembled WGS sequence"/>
</dbReference>
<feature type="coiled-coil region" evidence="1">
    <location>
        <begin position="85"/>
        <end position="123"/>
    </location>
</feature>
<reference evidence="3" key="1">
    <citation type="submission" date="2016-10" db="EMBL/GenBank/DDBJ databases">
        <authorList>
            <person name="Varghese N."/>
            <person name="Submissions S."/>
        </authorList>
    </citation>
    <scope>NUCLEOTIDE SEQUENCE [LARGE SCALE GENOMIC DNA]</scope>
    <source>
        <strain evidence="3">DSM 25329</strain>
    </source>
</reference>
<gene>
    <name evidence="2" type="ORF">SAMN04487996_12295</name>
</gene>
<dbReference type="CDD" id="cd00093">
    <property type="entry name" value="HTH_XRE"/>
    <property type="match status" value="1"/>
</dbReference>
<organism evidence="2 3">
    <name type="scientific">Dyadobacter soli</name>
    <dbReference type="NCBI Taxonomy" id="659014"/>
    <lineage>
        <taxon>Bacteria</taxon>
        <taxon>Pseudomonadati</taxon>
        <taxon>Bacteroidota</taxon>
        <taxon>Cytophagia</taxon>
        <taxon>Cytophagales</taxon>
        <taxon>Spirosomataceae</taxon>
        <taxon>Dyadobacter</taxon>
    </lineage>
</organism>
<dbReference type="AlphaFoldDB" id="A0A1G7WLR9"/>
<keyword evidence="1" id="KW-0175">Coiled coil</keyword>
<proteinExistence type="predicted"/>
<protein>
    <submittedName>
        <fullName evidence="2">Uncharacterized protein</fullName>
    </submittedName>
</protein>
<evidence type="ECO:0000313" key="3">
    <source>
        <dbReference type="Proteomes" id="UP000198748"/>
    </source>
</evidence>
<evidence type="ECO:0000313" key="2">
    <source>
        <dbReference type="EMBL" id="SDG72862.1"/>
    </source>
</evidence>